<accession>A0A7G9GUL7</accession>
<gene>
    <name evidence="4" type="ORF">H9Q81_05775</name>
</gene>
<dbReference type="KEGG" id="fho:H9Q81_05775"/>
<dbReference type="GO" id="GO:0016491">
    <property type="term" value="F:oxidoreductase activity"/>
    <property type="evidence" value="ECO:0007669"/>
    <property type="project" value="InterPro"/>
</dbReference>
<keyword evidence="5" id="KW-1185">Reference proteome</keyword>
<feature type="domain" description="NADPH-dependent FMN reductase-like" evidence="3">
    <location>
        <begin position="1"/>
        <end position="123"/>
    </location>
</feature>
<organism evidence="4 5">
    <name type="scientific">Fusobacterium hominis</name>
    <dbReference type="NCBI Taxonomy" id="2764326"/>
    <lineage>
        <taxon>Bacteria</taxon>
        <taxon>Fusobacteriati</taxon>
        <taxon>Fusobacteriota</taxon>
        <taxon>Fusobacteriia</taxon>
        <taxon>Fusobacteriales</taxon>
        <taxon>Fusobacteriaceae</taxon>
        <taxon>Fusobacterium</taxon>
    </lineage>
</organism>
<dbReference type="Proteomes" id="UP000515913">
    <property type="component" value="Chromosome"/>
</dbReference>
<protein>
    <submittedName>
        <fullName evidence="4">Flavodoxin family protein</fullName>
    </submittedName>
</protein>
<dbReference type="InterPro" id="IPR029039">
    <property type="entry name" value="Flavoprotein-like_sf"/>
</dbReference>
<dbReference type="PANTHER" id="PTHR43278">
    <property type="entry name" value="NAD(P)H-DEPENDENT FMN-CONTAINING OXIDOREDUCTASE YWQN-RELATED"/>
    <property type="match status" value="1"/>
</dbReference>
<evidence type="ECO:0000313" key="5">
    <source>
        <dbReference type="Proteomes" id="UP000515913"/>
    </source>
</evidence>
<keyword evidence="1" id="KW-0285">Flavoprotein</keyword>
<proteinExistence type="predicted"/>
<dbReference type="Gene3D" id="3.40.50.360">
    <property type="match status" value="1"/>
</dbReference>
<reference evidence="4 5" key="1">
    <citation type="submission" date="2020-08" db="EMBL/GenBank/DDBJ databases">
        <authorList>
            <person name="Liu C."/>
            <person name="Sun Q."/>
        </authorList>
    </citation>
    <scope>NUCLEOTIDE SEQUENCE [LARGE SCALE GENOMIC DNA]</scope>
    <source>
        <strain evidence="4 5">NSJ-57</strain>
    </source>
</reference>
<evidence type="ECO:0000256" key="2">
    <source>
        <dbReference type="ARBA" id="ARBA00022643"/>
    </source>
</evidence>
<sequence>MKVLVLNGSPRNGNTKAALTAIVQGIEENMQCEVEFFDVAKYKTAPCLGCNTCITNVKNCVTNDDGVVFAQKIADADVVIFGSPVYWWGITAQLKAVIDRMYMQGMENLKKSKKIGIVTVGGAELDDEEYDIISRQFRCIADYLDWQIVINESISAYEKDDLSKDLEKLEYLKKLWKEIA</sequence>
<dbReference type="PANTHER" id="PTHR43278:SF2">
    <property type="entry name" value="IRON-SULFUR FLAVOPROTEIN"/>
    <property type="match status" value="1"/>
</dbReference>
<name>A0A7G9GUL7_9FUSO</name>
<evidence type="ECO:0000313" key="4">
    <source>
        <dbReference type="EMBL" id="QNM14499.1"/>
    </source>
</evidence>
<dbReference type="SUPFAM" id="SSF52218">
    <property type="entry name" value="Flavoproteins"/>
    <property type="match status" value="1"/>
</dbReference>
<dbReference type="RefSeq" id="WP_101474053.1">
    <property type="nucleotide sequence ID" value="NZ_CP060637.1"/>
</dbReference>
<evidence type="ECO:0000259" key="3">
    <source>
        <dbReference type="Pfam" id="PF03358"/>
    </source>
</evidence>
<dbReference type="Pfam" id="PF03358">
    <property type="entry name" value="FMN_red"/>
    <property type="match status" value="1"/>
</dbReference>
<dbReference type="EMBL" id="CP060637">
    <property type="protein sequence ID" value="QNM14499.1"/>
    <property type="molecule type" value="Genomic_DNA"/>
</dbReference>
<keyword evidence="2" id="KW-0288">FMN</keyword>
<dbReference type="InterPro" id="IPR005025">
    <property type="entry name" value="FMN_Rdtase-like_dom"/>
</dbReference>
<dbReference type="InterPro" id="IPR051796">
    <property type="entry name" value="ISF_SsuE-like"/>
</dbReference>
<evidence type="ECO:0000256" key="1">
    <source>
        <dbReference type="ARBA" id="ARBA00022630"/>
    </source>
</evidence>
<dbReference type="AlphaFoldDB" id="A0A7G9GUL7"/>